<reference evidence="2" key="1">
    <citation type="submission" date="2022-11" db="UniProtKB">
        <authorList>
            <consortium name="WormBaseParasite"/>
        </authorList>
    </citation>
    <scope>IDENTIFICATION</scope>
</reference>
<evidence type="ECO:0000313" key="1">
    <source>
        <dbReference type="Proteomes" id="UP000887576"/>
    </source>
</evidence>
<evidence type="ECO:0000313" key="2">
    <source>
        <dbReference type="WBParaSite" id="JU765_v2.g3112.t1"/>
    </source>
</evidence>
<proteinExistence type="predicted"/>
<name>A0AC34R3J4_9BILA</name>
<accession>A0AC34R3J4</accession>
<protein>
    <submittedName>
        <fullName evidence="2">Uncharacterized protein</fullName>
    </submittedName>
</protein>
<dbReference type="WBParaSite" id="JU765_v2.g3112.t1">
    <property type="protein sequence ID" value="JU765_v2.g3112.t1"/>
    <property type="gene ID" value="JU765_v2.g3112"/>
</dbReference>
<dbReference type="Proteomes" id="UP000887576">
    <property type="component" value="Unplaced"/>
</dbReference>
<organism evidence="1 2">
    <name type="scientific">Panagrolaimus sp. JU765</name>
    <dbReference type="NCBI Taxonomy" id="591449"/>
    <lineage>
        <taxon>Eukaryota</taxon>
        <taxon>Metazoa</taxon>
        <taxon>Ecdysozoa</taxon>
        <taxon>Nematoda</taxon>
        <taxon>Chromadorea</taxon>
        <taxon>Rhabditida</taxon>
        <taxon>Tylenchina</taxon>
        <taxon>Panagrolaimomorpha</taxon>
        <taxon>Panagrolaimoidea</taxon>
        <taxon>Panagrolaimidae</taxon>
        <taxon>Panagrolaimus</taxon>
    </lineage>
</organism>
<sequence>MSAYALVFDQDEIRQEKSACYAYDLNNGKDMESLKFPAFPMNTKQAEVIFGSIAKKYPPQVVKCFAFVFPAQPPKDFTKDFETEWYFMVIQVGKSFGYENMRLIPENCYLCTSAMSNKSMKFEVNDKVSLTKLVEGPAFEIVLLVKKQIGWQISKIAVRKWQKSPQLSLKLLWRDLGVDKKDVKSSFFHYERSRKIFPWKDLCQNHELFSQMMKDPQVNSKLYYAKVFSGPEYFNDLESYVIPINLHKYELRCGKEKILLPFQNKPLPCFFSTKVERKNGESLDVVFSENGMDKSTVIALHKPKIKGKMVFVALHKPKIKGKMVFVGFLDCNGRHSFNLIEDDGEDVYLASVCPIEQCYPSFNFTDKKCVIMFYKNAILQKFEDVNGNFEIPTAVSFGQKLPLFGSAALDDVKNVANLDFPRILDKNLFKEMVTKTGRIKMDNGQKRPILMVRTLQGWKKTDPESMFVFYLKSLIRLMEEKTGEKVMGIFVKLADFDEKANGWIHGSDTMKRVEKSLGVEVVVNAINNSDDKFLEVSEGGMELVKVL</sequence>